<gene>
    <name evidence="2" type="ORF">GFJ35_35465</name>
</gene>
<evidence type="ECO:0000313" key="2">
    <source>
        <dbReference type="EMBL" id="NDV77303.1"/>
    </source>
</evidence>
<proteinExistence type="predicted"/>
<protein>
    <submittedName>
        <fullName evidence="2">Uncharacterized protein</fullName>
    </submittedName>
</protein>
<dbReference type="EMBL" id="JAAEAM010000072">
    <property type="protein sequence ID" value="NDV77303.1"/>
    <property type="molecule type" value="Genomic_DNA"/>
</dbReference>
<comment type="caution">
    <text evidence="2">The sequence shown here is derived from an EMBL/GenBank/DDBJ whole genome shotgun (WGS) entry which is preliminary data.</text>
</comment>
<name>A0A6B2MP07_9BURK</name>
<evidence type="ECO:0000256" key="1">
    <source>
        <dbReference type="SAM" id="MobiDB-lite"/>
    </source>
</evidence>
<reference evidence="2" key="1">
    <citation type="submission" date="2019-11" db="EMBL/GenBank/DDBJ databases">
        <title>Burkholderia cenocepacia CF.</title>
        <authorList>
            <person name="Vianna E.F."/>
            <person name="Marques E.A."/>
            <person name="Albano R.M."/>
            <person name="Leao R.S."/>
        </authorList>
    </citation>
    <scope>NUCLEOTIDE SEQUENCE</scope>
    <source>
        <strain evidence="2">MS-2140</strain>
    </source>
</reference>
<feature type="region of interest" description="Disordered" evidence="1">
    <location>
        <begin position="44"/>
        <end position="67"/>
    </location>
</feature>
<organism evidence="2">
    <name type="scientific">Burkholderia cenocepacia</name>
    <dbReference type="NCBI Taxonomy" id="95486"/>
    <lineage>
        <taxon>Bacteria</taxon>
        <taxon>Pseudomonadati</taxon>
        <taxon>Pseudomonadota</taxon>
        <taxon>Betaproteobacteria</taxon>
        <taxon>Burkholderiales</taxon>
        <taxon>Burkholderiaceae</taxon>
        <taxon>Burkholderia</taxon>
        <taxon>Burkholderia cepacia complex</taxon>
    </lineage>
</organism>
<sequence length="137" mass="15393">MSKTLTATQIAAVMEIVDDHFGIYPADDPMRDRFAQAMRALLATQQPEPRDEVTDAPRTERRHWNPVYNTDPVQRACTELPEGWGVNACMERDAGWVEVYGPNGEEPDFESDASHFDWRIHEAIDFAIEAAGKGDAS</sequence>
<dbReference type="AlphaFoldDB" id="A0A6B2MP07"/>
<feature type="compositionally biased region" description="Basic and acidic residues" evidence="1">
    <location>
        <begin position="48"/>
        <end position="63"/>
    </location>
</feature>
<dbReference type="RefSeq" id="WP_163126370.1">
    <property type="nucleotide sequence ID" value="NZ_JAAEAM010000072.1"/>
</dbReference>
<accession>A0A6B2MP07</accession>